<dbReference type="GO" id="GO:0043709">
    <property type="term" value="P:cell adhesion involved in single-species biofilm formation"/>
    <property type="evidence" value="ECO:0007669"/>
    <property type="project" value="TreeGrafter"/>
</dbReference>
<dbReference type="Gene3D" id="3.30.70.270">
    <property type="match status" value="1"/>
</dbReference>
<dbReference type="GO" id="GO:0005886">
    <property type="term" value="C:plasma membrane"/>
    <property type="evidence" value="ECO:0007669"/>
    <property type="project" value="TreeGrafter"/>
</dbReference>
<dbReference type="InterPro" id="IPR000160">
    <property type="entry name" value="GGDEF_dom"/>
</dbReference>
<dbReference type="RefSeq" id="WP_204700849.1">
    <property type="nucleotide sequence ID" value="NZ_JAFBDQ010000004.1"/>
</dbReference>
<dbReference type="PROSITE" id="PS50887">
    <property type="entry name" value="GGDEF"/>
    <property type="match status" value="1"/>
</dbReference>
<evidence type="ECO:0000313" key="4">
    <source>
        <dbReference type="Proteomes" id="UP000774000"/>
    </source>
</evidence>
<proteinExistence type="predicted"/>
<dbReference type="Pfam" id="PF00990">
    <property type="entry name" value="GGDEF"/>
    <property type="match status" value="1"/>
</dbReference>
<keyword evidence="1" id="KW-1133">Transmembrane helix</keyword>
<feature type="transmembrane region" description="Helical" evidence="1">
    <location>
        <begin position="248"/>
        <end position="265"/>
    </location>
</feature>
<name>A0A939BQC1_9FIRM</name>
<dbReference type="NCBIfam" id="TIGR00254">
    <property type="entry name" value="GGDEF"/>
    <property type="match status" value="1"/>
</dbReference>
<keyword evidence="4" id="KW-1185">Reference proteome</keyword>
<dbReference type="GO" id="GO:1902201">
    <property type="term" value="P:negative regulation of bacterial-type flagellum-dependent cell motility"/>
    <property type="evidence" value="ECO:0007669"/>
    <property type="project" value="TreeGrafter"/>
</dbReference>
<protein>
    <submittedName>
        <fullName evidence="3">Diguanylate cyclase (GGDEF)-like protein</fullName>
    </submittedName>
</protein>
<accession>A0A939BQC1</accession>
<dbReference type="InterPro" id="IPR050469">
    <property type="entry name" value="Diguanylate_Cyclase"/>
</dbReference>
<dbReference type="AlphaFoldDB" id="A0A939BQC1"/>
<dbReference type="FunFam" id="3.30.70.270:FF:000001">
    <property type="entry name" value="Diguanylate cyclase domain protein"/>
    <property type="match status" value="1"/>
</dbReference>
<gene>
    <name evidence="3" type="ORF">JOC47_000970</name>
</gene>
<evidence type="ECO:0000256" key="1">
    <source>
        <dbReference type="SAM" id="Phobius"/>
    </source>
</evidence>
<evidence type="ECO:0000313" key="3">
    <source>
        <dbReference type="EMBL" id="MBM7556134.1"/>
    </source>
</evidence>
<feature type="transmembrane region" description="Helical" evidence="1">
    <location>
        <begin position="361"/>
        <end position="379"/>
    </location>
</feature>
<dbReference type="InterPro" id="IPR029787">
    <property type="entry name" value="Nucleotide_cyclase"/>
</dbReference>
<feature type="transmembrane region" description="Helical" evidence="1">
    <location>
        <begin position="272"/>
        <end position="294"/>
    </location>
</feature>
<reference evidence="3" key="1">
    <citation type="submission" date="2021-01" db="EMBL/GenBank/DDBJ databases">
        <title>Genomic Encyclopedia of Type Strains, Phase IV (KMG-IV): sequencing the most valuable type-strain genomes for metagenomic binning, comparative biology and taxonomic classification.</title>
        <authorList>
            <person name="Goeker M."/>
        </authorList>
    </citation>
    <scope>NUCLEOTIDE SEQUENCE</scope>
    <source>
        <strain evidence="3">DSM 23230</strain>
    </source>
</reference>
<feature type="transmembrane region" description="Helical" evidence="1">
    <location>
        <begin position="181"/>
        <end position="203"/>
    </location>
</feature>
<dbReference type="EMBL" id="JAFBDQ010000004">
    <property type="protein sequence ID" value="MBM7556134.1"/>
    <property type="molecule type" value="Genomic_DNA"/>
</dbReference>
<keyword evidence="1" id="KW-0812">Transmembrane</keyword>
<comment type="caution">
    <text evidence="3">The sequence shown here is derived from an EMBL/GenBank/DDBJ whole genome shotgun (WGS) entry which is preliminary data.</text>
</comment>
<sequence>MVDKINNKTLDNSLYFYLGFCMLIVVLFTIVQINMMNLLKKNDDQIIKLDSFTSPQKENGMNYYRLKEGDPHQYQFKTTISGEKLNELNGDNYELIVYQFTAQWYKIYFNGFLIGGSGDYQDHNSNIWNQFAKYSIPEQLIKSRNEIKVKAYGAYEIGTLNLPLMISTIDFTNKIYELFKFLFYYFYLVVIGIVLVNLLLLMYIVIISPNRDNEYIYYILANIFLIPPIFDYITFYTLPISLLAFKKIIMASNCIMVIFTSIGLYKQFKKRVNMIAGIILLFVLLFGLIRFSALIGFVNYWNVLNLFMTINLVTWLYATAVNLKNSYIAKVIFITTLFTLYAPINMMILSTFNINIGMTDSRFLLFPLSFILITLYHYVELNRTIAHEQNRSQLMYERAIKDEMTDTYNHQYIVDFLEDKYGMYSIIMLDIDDFKEINDQYGHQTGDFVIKYVVEKIKSNIRKNDIVGRYGGDEFIIVLDKCPQEKGEEIAKKIKKDIKALQQTPQEEEIEVTVSLGVYQVEEEKNRKVVLKEVDQNLYQAKKEGKDRVVVG</sequence>
<dbReference type="Proteomes" id="UP000774000">
    <property type="component" value="Unassembled WGS sequence"/>
</dbReference>
<feature type="domain" description="GGDEF" evidence="2">
    <location>
        <begin position="422"/>
        <end position="552"/>
    </location>
</feature>
<dbReference type="InterPro" id="IPR043128">
    <property type="entry name" value="Rev_trsase/Diguanyl_cyclase"/>
</dbReference>
<feature type="transmembrane region" description="Helical" evidence="1">
    <location>
        <begin position="215"/>
        <end position="236"/>
    </location>
</feature>
<feature type="transmembrane region" description="Helical" evidence="1">
    <location>
        <begin position="14"/>
        <end position="31"/>
    </location>
</feature>
<dbReference type="SMART" id="SM00267">
    <property type="entry name" value="GGDEF"/>
    <property type="match status" value="1"/>
</dbReference>
<dbReference type="PANTHER" id="PTHR45138">
    <property type="entry name" value="REGULATORY COMPONENTS OF SENSORY TRANSDUCTION SYSTEM"/>
    <property type="match status" value="1"/>
</dbReference>
<evidence type="ECO:0000259" key="2">
    <source>
        <dbReference type="PROSITE" id="PS50887"/>
    </source>
</evidence>
<dbReference type="CDD" id="cd01949">
    <property type="entry name" value="GGDEF"/>
    <property type="match status" value="1"/>
</dbReference>
<dbReference type="PANTHER" id="PTHR45138:SF9">
    <property type="entry name" value="DIGUANYLATE CYCLASE DGCM-RELATED"/>
    <property type="match status" value="1"/>
</dbReference>
<dbReference type="SUPFAM" id="SSF55073">
    <property type="entry name" value="Nucleotide cyclase"/>
    <property type="match status" value="1"/>
</dbReference>
<organism evidence="3 4">
    <name type="scientific">Halanaerobacter jeridensis</name>
    <dbReference type="NCBI Taxonomy" id="706427"/>
    <lineage>
        <taxon>Bacteria</taxon>
        <taxon>Bacillati</taxon>
        <taxon>Bacillota</taxon>
        <taxon>Clostridia</taxon>
        <taxon>Halanaerobiales</taxon>
        <taxon>Halobacteroidaceae</taxon>
        <taxon>Halanaerobacter</taxon>
    </lineage>
</organism>
<feature type="transmembrane region" description="Helical" evidence="1">
    <location>
        <begin position="300"/>
        <end position="320"/>
    </location>
</feature>
<keyword evidence="1" id="KW-0472">Membrane</keyword>
<feature type="transmembrane region" description="Helical" evidence="1">
    <location>
        <begin position="327"/>
        <end position="349"/>
    </location>
</feature>
<dbReference type="GO" id="GO:0052621">
    <property type="term" value="F:diguanylate cyclase activity"/>
    <property type="evidence" value="ECO:0007669"/>
    <property type="project" value="TreeGrafter"/>
</dbReference>